<reference evidence="1 2" key="1">
    <citation type="submission" date="2023-06" db="EMBL/GenBank/DDBJ databases">
        <title>Aquibacillus rhizosphaerae LR5S19.</title>
        <authorList>
            <person name="Sun J.-Q."/>
        </authorList>
    </citation>
    <scope>NUCLEOTIDE SEQUENCE [LARGE SCALE GENOMIC DNA]</scope>
    <source>
        <strain evidence="1 2">LR5S19</strain>
    </source>
</reference>
<accession>A0ABT7LAD8</accession>
<gene>
    <name evidence="1" type="ORF">QQS35_20520</name>
</gene>
<sequence>MNEERYKALVERAKEIAKKTIDENIRGQFNDTRLEALSDAIITSSAAIAAQLIVEHDVNKDKE</sequence>
<name>A0ABT7LAD8_9BACI</name>
<protein>
    <submittedName>
        <fullName evidence="1">Uncharacterized protein</fullName>
    </submittedName>
</protein>
<dbReference type="EMBL" id="JASTZU010000063">
    <property type="protein sequence ID" value="MDL4842823.1"/>
    <property type="molecule type" value="Genomic_DNA"/>
</dbReference>
<evidence type="ECO:0000313" key="2">
    <source>
        <dbReference type="Proteomes" id="UP001235343"/>
    </source>
</evidence>
<organism evidence="1 2">
    <name type="scientific">Aquibacillus rhizosphaerae</name>
    <dbReference type="NCBI Taxonomy" id="3051431"/>
    <lineage>
        <taxon>Bacteria</taxon>
        <taxon>Bacillati</taxon>
        <taxon>Bacillota</taxon>
        <taxon>Bacilli</taxon>
        <taxon>Bacillales</taxon>
        <taxon>Bacillaceae</taxon>
        <taxon>Aquibacillus</taxon>
    </lineage>
</organism>
<comment type="caution">
    <text evidence="1">The sequence shown here is derived from an EMBL/GenBank/DDBJ whole genome shotgun (WGS) entry which is preliminary data.</text>
</comment>
<proteinExistence type="predicted"/>
<dbReference type="RefSeq" id="WP_285934117.1">
    <property type="nucleotide sequence ID" value="NZ_JASTZU010000063.1"/>
</dbReference>
<evidence type="ECO:0000313" key="1">
    <source>
        <dbReference type="EMBL" id="MDL4842823.1"/>
    </source>
</evidence>
<keyword evidence="2" id="KW-1185">Reference proteome</keyword>
<dbReference type="Proteomes" id="UP001235343">
    <property type="component" value="Unassembled WGS sequence"/>
</dbReference>